<dbReference type="Proteomes" id="UP000243680">
    <property type="component" value="Chromosome 1"/>
</dbReference>
<dbReference type="EMBL" id="CP013420">
    <property type="protein sequence ID" value="AOJ74090.1"/>
    <property type="molecule type" value="Genomic_DNA"/>
</dbReference>
<dbReference type="AlphaFoldDB" id="A0A1B4LA91"/>
<evidence type="ECO:0000313" key="3">
    <source>
        <dbReference type="Proteomes" id="UP000243680"/>
    </source>
</evidence>
<gene>
    <name evidence="2" type="ORF">WJ35_02685</name>
</gene>
<name>A0A1B4LA91_9BURK</name>
<organism evidence="2 3">
    <name type="scientific">Burkholderia ubonensis</name>
    <dbReference type="NCBI Taxonomy" id="101571"/>
    <lineage>
        <taxon>Bacteria</taxon>
        <taxon>Pseudomonadati</taxon>
        <taxon>Pseudomonadota</taxon>
        <taxon>Betaproteobacteria</taxon>
        <taxon>Burkholderiales</taxon>
        <taxon>Burkholderiaceae</taxon>
        <taxon>Burkholderia</taxon>
        <taxon>Burkholderia cepacia complex</taxon>
    </lineage>
</organism>
<sequence length="104" mass="11199">MGTAAWIIVALFVALLATGVYMPQHPSHAALKFLFLWFGGAWLGYIGVRLGDGVRRIFRPDIIVTSGGISDAIWTRMCWAIGPQCVGLFLGAVTGTSIMASWIS</sequence>
<protein>
    <submittedName>
        <fullName evidence="2">Uncharacterized protein</fullName>
    </submittedName>
</protein>
<accession>A0A1B4LA91</accession>
<keyword evidence="1" id="KW-0812">Transmembrane</keyword>
<reference evidence="2 3" key="1">
    <citation type="submission" date="2015-12" db="EMBL/GenBank/DDBJ databases">
        <title>Diversity of Burkholderia near neighbor genomes.</title>
        <authorList>
            <person name="Sahl J."/>
            <person name="Wagner D."/>
            <person name="Keim P."/>
        </authorList>
    </citation>
    <scope>NUCLEOTIDE SEQUENCE [LARGE SCALE GENOMIC DNA]</scope>
    <source>
        <strain evidence="2 3">MSMB0783</strain>
    </source>
</reference>
<keyword evidence="1" id="KW-1133">Transmembrane helix</keyword>
<feature type="transmembrane region" description="Helical" evidence="1">
    <location>
        <begin position="29"/>
        <end position="48"/>
    </location>
</feature>
<feature type="transmembrane region" description="Helical" evidence="1">
    <location>
        <begin position="85"/>
        <end position="103"/>
    </location>
</feature>
<evidence type="ECO:0000313" key="2">
    <source>
        <dbReference type="EMBL" id="AOJ74090.1"/>
    </source>
</evidence>
<proteinExistence type="predicted"/>
<keyword evidence="1" id="KW-0472">Membrane</keyword>
<evidence type="ECO:0000256" key="1">
    <source>
        <dbReference type="SAM" id="Phobius"/>
    </source>
</evidence>